<feature type="domain" description="PRO8NT" evidence="2">
    <location>
        <begin position="116"/>
        <end position="254"/>
    </location>
</feature>
<dbReference type="OrthoDB" id="1931567at2759"/>
<dbReference type="eggNOG" id="KOG1795">
    <property type="taxonomic scope" value="Eukaryota"/>
</dbReference>
<dbReference type="PANTHER" id="PTHR11140">
    <property type="entry name" value="PRE-MRNA SPLICING FACTOR PRP8"/>
    <property type="match status" value="1"/>
</dbReference>
<dbReference type="GeneID" id="8852326"/>
<dbReference type="GO" id="GO:0097157">
    <property type="term" value="F:pre-mRNA intronic binding"/>
    <property type="evidence" value="ECO:0007669"/>
    <property type="project" value="TreeGrafter"/>
</dbReference>
<dbReference type="GO" id="GO:0071013">
    <property type="term" value="C:catalytic step 2 spliceosome"/>
    <property type="evidence" value="ECO:0007669"/>
    <property type="project" value="TreeGrafter"/>
</dbReference>
<dbReference type="VEuPathDB" id="AmoebaDB:NAEGRDRAFT_62470"/>
<dbReference type="GO" id="GO:0000244">
    <property type="term" value="P:spliceosomal tri-snRNP complex assembly"/>
    <property type="evidence" value="ECO:0007669"/>
    <property type="project" value="TreeGrafter"/>
</dbReference>
<dbReference type="InterPro" id="IPR027652">
    <property type="entry name" value="PRP8"/>
</dbReference>
<dbReference type="Pfam" id="PF08082">
    <property type="entry name" value="PRO8NT"/>
    <property type="match status" value="1"/>
</dbReference>
<protein>
    <submittedName>
        <fullName evidence="3">Predicted protein</fullName>
    </submittedName>
</protein>
<keyword evidence="4" id="KW-1185">Reference proteome</keyword>
<dbReference type="EMBL" id="GG738847">
    <property type="protein sequence ID" value="EFC49815.1"/>
    <property type="molecule type" value="Genomic_DNA"/>
</dbReference>
<name>D2V0Z6_NAEGR</name>
<organism evidence="4">
    <name type="scientific">Naegleria gruberi</name>
    <name type="common">Amoeba</name>
    <dbReference type="NCBI Taxonomy" id="5762"/>
    <lineage>
        <taxon>Eukaryota</taxon>
        <taxon>Discoba</taxon>
        <taxon>Heterolobosea</taxon>
        <taxon>Tetramitia</taxon>
        <taxon>Eutetramitia</taxon>
        <taxon>Vahlkampfiidae</taxon>
        <taxon>Naegleria</taxon>
    </lineage>
</organism>
<dbReference type="GO" id="GO:0030620">
    <property type="term" value="F:U2 snRNA binding"/>
    <property type="evidence" value="ECO:0007669"/>
    <property type="project" value="TreeGrafter"/>
</dbReference>
<evidence type="ECO:0000313" key="4">
    <source>
        <dbReference type="Proteomes" id="UP000006671"/>
    </source>
</evidence>
<dbReference type="GO" id="GO:0030619">
    <property type="term" value="F:U1 snRNA binding"/>
    <property type="evidence" value="ECO:0007669"/>
    <property type="project" value="TreeGrafter"/>
</dbReference>
<dbReference type="GO" id="GO:0005682">
    <property type="term" value="C:U5 snRNP"/>
    <property type="evidence" value="ECO:0007669"/>
    <property type="project" value="TreeGrafter"/>
</dbReference>
<evidence type="ECO:0000259" key="2">
    <source>
        <dbReference type="Pfam" id="PF08082"/>
    </source>
</evidence>
<dbReference type="GO" id="GO:0017070">
    <property type="term" value="F:U6 snRNA binding"/>
    <property type="evidence" value="ECO:0007669"/>
    <property type="project" value="TreeGrafter"/>
</dbReference>
<dbReference type="STRING" id="5762.D2V0Z6"/>
<sequence>MIPNNDHIRMFDDDDEEDNNQENLLGRGSSTGRPNLPPGVKLPPGIKIQPSTTGTTPNLPPGVNTQNSSSTSSSTATEQKAKAWIKFNKRRFKNINQTNGSSGLSKNAKNINKIEPPELLREIIKEHGDMSNRKFRRDKRVYLGALKYIPHAVLKLLENMPMPWEEKREVEVLYHVTGAITFVNEIPRVIEPVYLAQWATMWILMRREKKDRKHFRRMRFPPFDDEEPPIDYGGNILGVEPQEAIRMTLDPEED</sequence>
<dbReference type="KEGG" id="ngr:NAEGRDRAFT_62470"/>
<dbReference type="Proteomes" id="UP000006671">
    <property type="component" value="Unassembled WGS sequence"/>
</dbReference>
<proteinExistence type="predicted"/>
<dbReference type="AlphaFoldDB" id="D2V0Z6"/>
<dbReference type="InParanoid" id="D2V0Z6"/>
<accession>D2V0Z6</accession>
<feature type="compositionally biased region" description="Basic and acidic residues" evidence="1">
    <location>
        <begin position="1"/>
        <end position="11"/>
    </location>
</feature>
<evidence type="ECO:0000313" key="3">
    <source>
        <dbReference type="EMBL" id="EFC49815.1"/>
    </source>
</evidence>
<reference evidence="3 4" key="1">
    <citation type="journal article" date="2010" name="Cell">
        <title>The genome of Naegleria gruberi illuminates early eukaryotic versatility.</title>
        <authorList>
            <person name="Fritz-Laylin L.K."/>
            <person name="Prochnik S.E."/>
            <person name="Ginger M.L."/>
            <person name="Dacks J.B."/>
            <person name="Carpenter M.L."/>
            <person name="Field M.C."/>
            <person name="Kuo A."/>
            <person name="Paredez A."/>
            <person name="Chapman J."/>
            <person name="Pham J."/>
            <person name="Shu S."/>
            <person name="Neupane R."/>
            <person name="Cipriano M."/>
            <person name="Mancuso J."/>
            <person name="Tu H."/>
            <person name="Salamov A."/>
            <person name="Lindquist E."/>
            <person name="Shapiro H."/>
            <person name="Lucas S."/>
            <person name="Grigoriev I.V."/>
            <person name="Cande W.Z."/>
            <person name="Fulton C."/>
            <person name="Rokhsar D.S."/>
            <person name="Dawson S.C."/>
        </authorList>
    </citation>
    <scope>NUCLEOTIDE SEQUENCE [LARGE SCALE GENOMIC DNA]</scope>
    <source>
        <strain evidence="3 4">NEG-M</strain>
    </source>
</reference>
<dbReference type="PANTHER" id="PTHR11140:SF0">
    <property type="entry name" value="PRE-MRNA-PROCESSING-SPLICING FACTOR 8"/>
    <property type="match status" value="1"/>
</dbReference>
<evidence type="ECO:0000256" key="1">
    <source>
        <dbReference type="SAM" id="MobiDB-lite"/>
    </source>
</evidence>
<dbReference type="RefSeq" id="XP_002682559.1">
    <property type="nucleotide sequence ID" value="XM_002682513.1"/>
</dbReference>
<dbReference type="GO" id="GO:0030623">
    <property type="term" value="F:U5 snRNA binding"/>
    <property type="evidence" value="ECO:0007669"/>
    <property type="project" value="TreeGrafter"/>
</dbReference>
<feature type="region of interest" description="Disordered" evidence="1">
    <location>
        <begin position="1"/>
        <end position="80"/>
    </location>
</feature>
<feature type="compositionally biased region" description="Polar residues" evidence="1">
    <location>
        <begin position="49"/>
        <end position="67"/>
    </location>
</feature>
<gene>
    <name evidence="3" type="ORF">NAEGRDRAFT_62470</name>
</gene>
<dbReference type="InterPro" id="IPR012591">
    <property type="entry name" value="PRO8NT"/>
</dbReference>